<comment type="caution">
    <text evidence="2">The sequence shown here is derived from an EMBL/GenBank/DDBJ whole genome shotgun (WGS) entry which is preliminary data.</text>
</comment>
<protein>
    <recommendedName>
        <fullName evidence="1">IMS import disulfide relay-system CHCH-CHCH-like Cx9C domain-containing protein</fullName>
    </recommendedName>
</protein>
<evidence type="ECO:0000259" key="1">
    <source>
        <dbReference type="Pfam" id="PF16860"/>
    </source>
</evidence>
<dbReference type="InterPro" id="IPR052848">
    <property type="entry name" value="CHCH_domain-containing_protein"/>
</dbReference>
<sequence>MEDTLDQVSKHCGLQVKLFGACLERNDGNWEPNCLKEKSHLTKCAEENVGELRRIKQECAGVISDYRTCLTSNTTNPQACIEQLKSLYQCHHTVANSVNPFSK</sequence>
<reference evidence="2 3" key="1">
    <citation type="submission" date="2021-02" db="EMBL/GenBank/DDBJ databases">
        <title>Variation within the Batrachochytrium salamandrivorans European outbreak.</title>
        <authorList>
            <person name="Kelly M."/>
            <person name="Pasmans F."/>
            <person name="Shea T.P."/>
            <person name="Munoz J.F."/>
            <person name="Carranza S."/>
            <person name="Cuomo C.A."/>
            <person name="Martel A."/>
        </authorList>
    </citation>
    <scope>NUCLEOTIDE SEQUENCE [LARGE SCALE GENOMIC DNA]</scope>
    <source>
        <strain evidence="2 3">AMFP18/2</strain>
    </source>
</reference>
<dbReference type="Pfam" id="PF16860">
    <property type="entry name" value="CX9C"/>
    <property type="match status" value="1"/>
</dbReference>
<dbReference type="InterPro" id="IPR031731">
    <property type="entry name" value="CX9C"/>
</dbReference>
<dbReference type="PANTHER" id="PTHR47106">
    <property type="entry name" value="COILED-COIL-HELIX-COILED-COIL-HELIX DOMAIN-CONTAINING PROTEIN 5"/>
    <property type="match status" value="1"/>
</dbReference>
<dbReference type="Gene3D" id="1.10.287.2900">
    <property type="match status" value="2"/>
</dbReference>
<gene>
    <name evidence="2" type="ORF">BASA50_006707</name>
</gene>
<feature type="domain" description="IMS import disulfide relay-system CHCH-CHCH-like Cx9C" evidence="1">
    <location>
        <begin position="5"/>
        <end position="49"/>
    </location>
</feature>
<evidence type="ECO:0000313" key="2">
    <source>
        <dbReference type="EMBL" id="KAH6594460.1"/>
    </source>
</evidence>
<dbReference type="Proteomes" id="UP001648503">
    <property type="component" value="Unassembled WGS sequence"/>
</dbReference>
<dbReference type="PANTHER" id="PTHR47106:SF1">
    <property type="entry name" value="COILED-COIL-HELIX-COILED-COIL-HELIX DOMAIN-CONTAINING PROTEIN 5"/>
    <property type="match status" value="1"/>
</dbReference>
<proteinExistence type="predicted"/>
<dbReference type="PROSITE" id="PS51808">
    <property type="entry name" value="CHCH"/>
    <property type="match status" value="1"/>
</dbReference>
<evidence type="ECO:0000313" key="3">
    <source>
        <dbReference type="Proteomes" id="UP001648503"/>
    </source>
</evidence>
<name>A0ABQ8F9V4_9FUNG</name>
<keyword evidence="3" id="KW-1185">Reference proteome</keyword>
<dbReference type="EMBL" id="JAFCIX010000335">
    <property type="protein sequence ID" value="KAH6594460.1"/>
    <property type="molecule type" value="Genomic_DNA"/>
</dbReference>
<accession>A0ABQ8F9V4</accession>
<organism evidence="2 3">
    <name type="scientific">Batrachochytrium salamandrivorans</name>
    <dbReference type="NCBI Taxonomy" id="1357716"/>
    <lineage>
        <taxon>Eukaryota</taxon>
        <taxon>Fungi</taxon>
        <taxon>Fungi incertae sedis</taxon>
        <taxon>Chytridiomycota</taxon>
        <taxon>Chytridiomycota incertae sedis</taxon>
        <taxon>Chytridiomycetes</taxon>
        <taxon>Rhizophydiales</taxon>
        <taxon>Rhizophydiales incertae sedis</taxon>
        <taxon>Batrachochytrium</taxon>
    </lineage>
</organism>